<dbReference type="GeneID" id="5494785"/>
<organism evidence="1 2">
    <name type="scientific">Sclerotinia sclerotiorum (strain ATCC 18683 / 1980 / Ss-1)</name>
    <name type="common">White mold</name>
    <name type="synonym">Whetzelinia sclerotiorum</name>
    <dbReference type="NCBI Taxonomy" id="665079"/>
    <lineage>
        <taxon>Eukaryota</taxon>
        <taxon>Fungi</taxon>
        <taxon>Dikarya</taxon>
        <taxon>Ascomycota</taxon>
        <taxon>Pezizomycotina</taxon>
        <taxon>Leotiomycetes</taxon>
        <taxon>Helotiales</taxon>
        <taxon>Sclerotiniaceae</taxon>
        <taxon>Sclerotinia</taxon>
    </lineage>
</organism>
<name>A7E6Y2_SCLS1</name>
<accession>A7E6Y2</accession>
<evidence type="ECO:0000313" key="2">
    <source>
        <dbReference type="Proteomes" id="UP000001312"/>
    </source>
</evidence>
<dbReference type="OMA" id="WRIINPW"/>
<dbReference type="EMBL" id="CH476621">
    <property type="protein sequence ID" value="EDN91654.1"/>
    <property type="molecule type" value="Genomic_DNA"/>
</dbReference>
<dbReference type="Proteomes" id="UP000001312">
    <property type="component" value="Unassembled WGS sequence"/>
</dbReference>
<dbReference type="HOGENOM" id="CLU_3125905_0_0_1"/>
<dbReference type="AlphaFoldDB" id="A7E6Y2"/>
<sequence length="50" mass="6187">MHERELDERDEIDDYELMRRDEEEGLGKISVNQEDGPWIRKWRTVKPWIS</sequence>
<proteinExistence type="predicted"/>
<dbReference type="KEGG" id="ssl:SS1G_01058"/>
<dbReference type="RefSeq" id="XP_001598968.1">
    <property type="nucleotide sequence ID" value="XM_001598918.1"/>
</dbReference>
<evidence type="ECO:0000313" key="1">
    <source>
        <dbReference type="EMBL" id="EDN91654.1"/>
    </source>
</evidence>
<protein>
    <submittedName>
        <fullName evidence="1">Uncharacterized protein</fullName>
    </submittedName>
</protein>
<keyword evidence="2" id="KW-1185">Reference proteome</keyword>
<dbReference type="InParanoid" id="A7E6Y2"/>
<gene>
    <name evidence="1" type="ORF">SS1G_01058</name>
</gene>
<reference evidence="2" key="1">
    <citation type="journal article" date="2011" name="PLoS Genet.">
        <title>Genomic analysis of the necrotrophic fungal pathogens Sclerotinia sclerotiorum and Botrytis cinerea.</title>
        <authorList>
            <person name="Amselem J."/>
            <person name="Cuomo C.A."/>
            <person name="van Kan J.A."/>
            <person name="Viaud M."/>
            <person name="Benito E.P."/>
            <person name="Couloux A."/>
            <person name="Coutinho P.M."/>
            <person name="de Vries R.P."/>
            <person name="Dyer P.S."/>
            <person name="Fillinger S."/>
            <person name="Fournier E."/>
            <person name="Gout L."/>
            <person name="Hahn M."/>
            <person name="Kohn L."/>
            <person name="Lapalu N."/>
            <person name="Plummer K.M."/>
            <person name="Pradier J.M."/>
            <person name="Quevillon E."/>
            <person name="Sharon A."/>
            <person name="Simon A."/>
            <person name="ten Have A."/>
            <person name="Tudzynski B."/>
            <person name="Tudzynski P."/>
            <person name="Wincker P."/>
            <person name="Andrew M."/>
            <person name="Anthouard V."/>
            <person name="Beever R.E."/>
            <person name="Beffa R."/>
            <person name="Benoit I."/>
            <person name="Bouzid O."/>
            <person name="Brault B."/>
            <person name="Chen Z."/>
            <person name="Choquer M."/>
            <person name="Collemare J."/>
            <person name="Cotton P."/>
            <person name="Danchin E.G."/>
            <person name="Da Silva C."/>
            <person name="Gautier A."/>
            <person name="Giraud C."/>
            <person name="Giraud T."/>
            <person name="Gonzalez C."/>
            <person name="Grossetete S."/>
            <person name="Guldener U."/>
            <person name="Henrissat B."/>
            <person name="Howlett B.J."/>
            <person name="Kodira C."/>
            <person name="Kretschmer M."/>
            <person name="Lappartient A."/>
            <person name="Leroch M."/>
            <person name="Levis C."/>
            <person name="Mauceli E."/>
            <person name="Neuveglise C."/>
            <person name="Oeser B."/>
            <person name="Pearson M."/>
            <person name="Poulain J."/>
            <person name="Poussereau N."/>
            <person name="Quesneville H."/>
            <person name="Rascle C."/>
            <person name="Schumacher J."/>
            <person name="Segurens B."/>
            <person name="Sexton A."/>
            <person name="Silva E."/>
            <person name="Sirven C."/>
            <person name="Soanes D.M."/>
            <person name="Talbot N.J."/>
            <person name="Templeton M."/>
            <person name="Yandava C."/>
            <person name="Yarden O."/>
            <person name="Zeng Q."/>
            <person name="Rollins J.A."/>
            <person name="Lebrun M.H."/>
            <person name="Dickman M."/>
        </authorList>
    </citation>
    <scope>NUCLEOTIDE SEQUENCE [LARGE SCALE GENOMIC DNA]</scope>
    <source>
        <strain evidence="2">ATCC 18683 / 1980 / Ss-1</strain>
    </source>
</reference>